<dbReference type="AlphaFoldDB" id="A0A9P8I7D9"/>
<gene>
    <name evidence="1" type="ORF">FGG08_004519</name>
</gene>
<organism evidence="1 2">
    <name type="scientific">Glutinoglossum americanum</name>
    <dbReference type="NCBI Taxonomy" id="1670608"/>
    <lineage>
        <taxon>Eukaryota</taxon>
        <taxon>Fungi</taxon>
        <taxon>Dikarya</taxon>
        <taxon>Ascomycota</taxon>
        <taxon>Pezizomycotina</taxon>
        <taxon>Geoglossomycetes</taxon>
        <taxon>Geoglossales</taxon>
        <taxon>Geoglossaceae</taxon>
        <taxon>Glutinoglossum</taxon>
    </lineage>
</organism>
<dbReference type="Gene3D" id="3.30.450.410">
    <property type="match status" value="1"/>
</dbReference>
<name>A0A9P8I7D9_9PEZI</name>
<reference evidence="1" key="1">
    <citation type="submission" date="2021-03" db="EMBL/GenBank/DDBJ databases">
        <title>Comparative genomics and phylogenomic investigation of the class Geoglossomycetes provide insights into ecological specialization and systematics.</title>
        <authorList>
            <person name="Melie T."/>
            <person name="Pirro S."/>
            <person name="Miller A.N."/>
            <person name="Quandt A."/>
        </authorList>
    </citation>
    <scope>NUCLEOTIDE SEQUENCE</scope>
    <source>
        <strain evidence="1">GBOQ0MN5Z8</strain>
    </source>
</reference>
<dbReference type="InterPro" id="IPR004927">
    <property type="entry name" value="MerB"/>
</dbReference>
<dbReference type="EMBL" id="JAGHQL010000092">
    <property type="protein sequence ID" value="KAH0538928.1"/>
    <property type="molecule type" value="Genomic_DNA"/>
</dbReference>
<dbReference type="Pfam" id="PF03243">
    <property type="entry name" value="MerB"/>
    <property type="match status" value="1"/>
</dbReference>
<dbReference type="SUPFAM" id="SSF160387">
    <property type="entry name" value="NosL/MerB-like"/>
    <property type="match status" value="1"/>
</dbReference>
<dbReference type="GO" id="GO:0018836">
    <property type="term" value="F:alkylmercury lyase activity"/>
    <property type="evidence" value="ECO:0007669"/>
    <property type="project" value="InterPro"/>
</dbReference>
<dbReference type="PRINTS" id="PR01699">
    <property type="entry name" value="ORGNOHGLYASE"/>
</dbReference>
<keyword evidence="2" id="KW-1185">Reference proteome</keyword>
<sequence>MGGQNPIKVQLLFVPDCPLAKKVRSTLNDCLGKTDIRVIVEELVGDYNSPTLLVNGFDVTGQPPATEGQTSCRLDLPNEEQVLAAIRGLSILSYEDAGEADILAAAFKTLLHSGECVEVDFLSRELDRKMDDVMARMKALQRAGHLQLDGEGCIVAAGGLSLLPTKHEISIEGRTFWAWCAFDVLGIFGALQASGFARSVDPSTNDSLVLNFVRGVPQGMNLLIFMGDPCTGVTVCDDWCPKVNFFKSKSSAEAWIEVKGITGSLISLVNSAVYTALEVILDQKYPGHRISADTILHFGPPAGILLASETTTDFRFVGMLPGTILLASMSSKIECVRKRPWQRNDVTRKGLPCTAAFACTDYKVQGRTLERVALELRGTRTTNIDGQAVPSQCDPSSLYVQLSRRRR</sequence>
<protein>
    <submittedName>
        <fullName evidence="1">Uncharacterized protein</fullName>
    </submittedName>
</protein>
<dbReference type="Proteomes" id="UP000698800">
    <property type="component" value="Unassembled WGS sequence"/>
</dbReference>
<proteinExistence type="predicted"/>
<evidence type="ECO:0000313" key="2">
    <source>
        <dbReference type="Proteomes" id="UP000698800"/>
    </source>
</evidence>
<evidence type="ECO:0000313" key="1">
    <source>
        <dbReference type="EMBL" id="KAH0538928.1"/>
    </source>
</evidence>
<dbReference type="InterPro" id="IPR053717">
    <property type="entry name" value="MerB_lyase_sf"/>
</dbReference>
<comment type="caution">
    <text evidence="1">The sequence shown here is derived from an EMBL/GenBank/DDBJ whole genome shotgun (WGS) entry which is preliminary data.</text>
</comment>
<dbReference type="OrthoDB" id="5284319at2759"/>
<accession>A0A9P8I7D9</accession>